<feature type="transmembrane region" description="Helical" evidence="9">
    <location>
        <begin position="180"/>
        <end position="200"/>
    </location>
</feature>
<feature type="domain" description="ABC transmembrane type-1" evidence="10">
    <location>
        <begin position="13"/>
        <end position="202"/>
    </location>
</feature>
<evidence type="ECO:0000256" key="9">
    <source>
        <dbReference type="RuleBase" id="RU363032"/>
    </source>
</evidence>
<dbReference type="InterPro" id="IPR043429">
    <property type="entry name" value="ArtM/GltK/GlnP/TcyL/YhdX-like"/>
</dbReference>
<comment type="caution">
    <text evidence="11">The sequence shown here is derived from an EMBL/GenBank/DDBJ whole genome shotgun (WGS) entry which is preliminary data.</text>
</comment>
<dbReference type="InterPro" id="IPR035906">
    <property type="entry name" value="MetI-like_sf"/>
</dbReference>
<comment type="similarity">
    <text evidence="2">Belongs to the binding-protein-dependent transport system permease family. HisMQ subfamily.</text>
</comment>
<evidence type="ECO:0000256" key="2">
    <source>
        <dbReference type="ARBA" id="ARBA00010072"/>
    </source>
</evidence>
<keyword evidence="4" id="KW-1003">Cell membrane</keyword>
<reference evidence="11 12" key="1">
    <citation type="journal article" date="2013" name="Int. J. Syst. Evol. Microbiol.">
        <title>Celerinatantimonas yamalensis sp. nov., a cold-adapted diazotrophic bacterium from a cold permafrost brine.</title>
        <authorList>
            <person name="Shcherbakova V."/>
            <person name="Chuvilskaya N."/>
            <person name="Rivkina E."/>
            <person name="Demidov N."/>
            <person name="Uchaeva V."/>
            <person name="Suetin S."/>
            <person name="Suzina N."/>
            <person name="Gilichinsky D."/>
        </authorList>
    </citation>
    <scope>NUCLEOTIDE SEQUENCE [LARGE SCALE GENOMIC DNA]</scope>
    <source>
        <strain evidence="11 12">C7</strain>
    </source>
</reference>
<dbReference type="SUPFAM" id="SSF161098">
    <property type="entry name" value="MetI-like"/>
    <property type="match status" value="1"/>
</dbReference>
<evidence type="ECO:0000256" key="8">
    <source>
        <dbReference type="ARBA" id="ARBA00023136"/>
    </source>
</evidence>
<name>A0ABW9G654_9GAMM</name>
<dbReference type="RefSeq" id="WP_408623365.1">
    <property type="nucleotide sequence ID" value="NZ_JBEQCT010000003.1"/>
</dbReference>
<keyword evidence="6" id="KW-0029">Amino-acid transport</keyword>
<dbReference type="CDD" id="cd06261">
    <property type="entry name" value="TM_PBP2"/>
    <property type="match status" value="1"/>
</dbReference>
<evidence type="ECO:0000256" key="1">
    <source>
        <dbReference type="ARBA" id="ARBA00004429"/>
    </source>
</evidence>
<evidence type="ECO:0000256" key="3">
    <source>
        <dbReference type="ARBA" id="ARBA00022448"/>
    </source>
</evidence>
<keyword evidence="5 9" id="KW-0812">Transmembrane</keyword>
<evidence type="ECO:0000313" key="12">
    <source>
        <dbReference type="Proteomes" id="UP001629953"/>
    </source>
</evidence>
<keyword evidence="8 9" id="KW-0472">Membrane</keyword>
<dbReference type="Gene3D" id="1.10.3720.10">
    <property type="entry name" value="MetI-like"/>
    <property type="match status" value="1"/>
</dbReference>
<dbReference type="Pfam" id="PF00528">
    <property type="entry name" value="BPD_transp_1"/>
    <property type="match status" value="1"/>
</dbReference>
<organism evidence="11 12">
    <name type="scientific">Celerinatantimonas yamalensis</name>
    <dbReference type="NCBI Taxonomy" id="559956"/>
    <lineage>
        <taxon>Bacteria</taxon>
        <taxon>Pseudomonadati</taxon>
        <taxon>Pseudomonadota</taxon>
        <taxon>Gammaproteobacteria</taxon>
        <taxon>Celerinatantimonadaceae</taxon>
        <taxon>Celerinatantimonas</taxon>
    </lineage>
</organism>
<proteinExistence type="inferred from homology"/>
<dbReference type="PANTHER" id="PTHR30614">
    <property type="entry name" value="MEMBRANE COMPONENT OF AMINO ACID ABC TRANSPORTER"/>
    <property type="match status" value="1"/>
</dbReference>
<evidence type="ECO:0000256" key="6">
    <source>
        <dbReference type="ARBA" id="ARBA00022970"/>
    </source>
</evidence>
<accession>A0ABW9G654</accession>
<evidence type="ECO:0000256" key="7">
    <source>
        <dbReference type="ARBA" id="ARBA00022989"/>
    </source>
</evidence>
<dbReference type="PROSITE" id="PS50928">
    <property type="entry name" value="ABC_TM1"/>
    <property type="match status" value="1"/>
</dbReference>
<dbReference type="InterPro" id="IPR010065">
    <property type="entry name" value="AA_ABC_transptr_permease_3TM"/>
</dbReference>
<feature type="transmembrane region" description="Helical" evidence="9">
    <location>
        <begin position="49"/>
        <end position="70"/>
    </location>
</feature>
<feature type="transmembrane region" description="Helical" evidence="9">
    <location>
        <begin position="12"/>
        <end position="37"/>
    </location>
</feature>
<feature type="transmembrane region" description="Helical" evidence="9">
    <location>
        <begin position="125"/>
        <end position="144"/>
    </location>
</feature>
<sequence>MDLNAWILLLEGAWTTLWISGVAIIIGVSAGLLIALIRQKKIPIIEQLLTLYISLVRSTPLITLVLFLFLSLPALGIHLEKHIAAILSLAINTAAFNAEIWRSAIRNFSKDQHEAAMSVGMTHWVFFRHIMLPQMIAVSLPPLVNEMSFLIKGSPAIAIIGIVDLTRVTNRISAVTYQPLYPILGAGLIYMIIVGVLVKLQYVAEKKAHRLAM</sequence>
<keyword evidence="12" id="KW-1185">Reference proteome</keyword>
<dbReference type="Proteomes" id="UP001629953">
    <property type="component" value="Unassembled WGS sequence"/>
</dbReference>
<dbReference type="InterPro" id="IPR000515">
    <property type="entry name" value="MetI-like"/>
</dbReference>
<keyword evidence="7 9" id="KW-1133">Transmembrane helix</keyword>
<comment type="subcellular location">
    <subcellularLocation>
        <location evidence="1">Cell inner membrane</location>
        <topology evidence="1">Multi-pass membrane protein</topology>
    </subcellularLocation>
    <subcellularLocation>
        <location evidence="9">Cell membrane</location>
        <topology evidence="9">Multi-pass membrane protein</topology>
    </subcellularLocation>
</comment>
<evidence type="ECO:0000259" key="10">
    <source>
        <dbReference type="PROSITE" id="PS50928"/>
    </source>
</evidence>
<protein>
    <submittedName>
        <fullName evidence="11">Amino acid ABC transporter permease</fullName>
    </submittedName>
</protein>
<gene>
    <name evidence="11" type="ORF">ABUE30_08745</name>
</gene>
<keyword evidence="3 9" id="KW-0813">Transport</keyword>
<dbReference type="EMBL" id="JBEQCT010000003">
    <property type="protein sequence ID" value="MFM2485149.1"/>
    <property type="molecule type" value="Genomic_DNA"/>
</dbReference>
<evidence type="ECO:0000256" key="4">
    <source>
        <dbReference type="ARBA" id="ARBA00022475"/>
    </source>
</evidence>
<feature type="transmembrane region" description="Helical" evidence="9">
    <location>
        <begin position="82"/>
        <end position="104"/>
    </location>
</feature>
<evidence type="ECO:0000313" key="11">
    <source>
        <dbReference type="EMBL" id="MFM2485149.1"/>
    </source>
</evidence>
<evidence type="ECO:0000256" key="5">
    <source>
        <dbReference type="ARBA" id="ARBA00022692"/>
    </source>
</evidence>
<dbReference type="NCBIfam" id="TIGR01726">
    <property type="entry name" value="HEQRo_perm_3TM"/>
    <property type="match status" value="1"/>
</dbReference>
<dbReference type="PANTHER" id="PTHR30614:SF0">
    <property type="entry name" value="L-CYSTINE TRANSPORT SYSTEM PERMEASE PROTEIN TCYL"/>
    <property type="match status" value="1"/>
</dbReference>